<organism evidence="2 3">
    <name type="scientific">Adineta steineri</name>
    <dbReference type="NCBI Taxonomy" id="433720"/>
    <lineage>
        <taxon>Eukaryota</taxon>
        <taxon>Metazoa</taxon>
        <taxon>Spiralia</taxon>
        <taxon>Gnathifera</taxon>
        <taxon>Rotifera</taxon>
        <taxon>Eurotatoria</taxon>
        <taxon>Bdelloidea</taxon>
        <taxon>Adinetida</taxon>
        <taxon>Adinetidae</taxon>
        <taxon>Adineta</taxon>
    </lineage>
</organism>
<dbReference type="GO" id="GO:0008757">
    <property type="term" value="F:S-adenosylmethionine-dependent methyltransferase activity"/>
    <property type="evidence" value="ECO:0007669"/>
    <property type="project" value="InterPro"/>
</dbReference>
<dbReference type="PANTHER" id="PTHR43591">
    <property type="entry name" value="METHYLTRANSFERASE"/>
    <property type="match status" value="1"/>
</dbReference>
<evidence type="ECO:0000313" key="2">
    <source>
        <dbReference type="EMBL" id="CAF4383422.1"/>
    </source>
</evidence>
<dbReference type="Proteomes" id="UP000663844">
    <property type="component" value="Unassembled WGS sequence"/>
</dbReference>
<gene>
    <name evidence="2" type="ORF">OXD698_LOCUS50490</name>
</gene>
<proteinExistence type="predicted"/>
<comment type="caution">
    <text evidence="2">The sequence shown here is derived from an EMBL/GenBank/DDBJ whole genome shotgun (WGS) entry which is preliminary data.</text>
</comment>
<feature type="non-terminal residue" evidence="2">
    <location>
        <position position="1"/>
    </location>
</feature>
<evidence type="ECO:0000259" key="1">
    <source>
        <dbReference type="Pfam" id="PF08241"/>
    </source>
</evidence>
<reference evidence="2" key="1">
    <citation type="submission" date="2021-02" db="EMBL/GenBank/DDBJ databases">
        <authorList>
            <person name="Nowell W R."/>
        </authorList>
    </citation>
    <scope>NUCLEOTIDE SEQUENCE</scope>
</reference>
<dbReference type="PANTHER" id="PTHR43591:SF24">
    <property type="entry name" value="2-METHOXY-6-POLYPRENYL-1,4-BENZOQUINOL METHYLASE, MITOCHONDRIAL"/>
    <property type="match status" value="1"/>
</dbReference>
<dbReference type="SUPFAM" id="SSF53335">
    <property type="entry name" value="S-adenosyl-L-methionine-dependent methyltransferases"/>
    <property type="match status" value="1"/>
</dbReference>
<evidence type="ECO:0000313" key="3">
    <source>
        <dbReference type="Proteomes" id="UP000663844"/>
    </source>
</evidence>
<feature type="non-terminal residue" evidence="2">
    <location>
        <position position="189"/>
    </location>
</feature>
<dbReference type="Gene3D" id="3.40.50.150">
    <property type="entry name" value="Vaccinia Virus protein VP39"/>
    <property type="match status" value="1"/>
</dbReference>
<accession>A0A820N4J7</accession>
<dbReference type="AlphaFoldDB" id="A0A820N4J7"/>
<dbReference type="Pfam" id="PF08241">
    <property type="entry name" value="Methyltransf_11"/>
    <property type="match status" value="1"/>
</dbReference>
<name>A0A820N4J7_9BILA</name>
<protein>
    <recommendedName>
        <fullName evidence="1">Methyltransferase type 11 domain-containing protein</fullName>
    </recommendedName>
</protein>
<sequence>LSNVWKDNSNKLTSGLKLDLVQHLLQQRQSQEWVDAKQRVIKIMKLDQFENSQEIKILDIGCGLGIDLMLVGEEATRLGKTVSIIGLEQNSTLIDEARNLYENQKDHLSSNVFIQIVRGDILQMEFNDETFDIVRSDITLQHVDLPKALIEIKRVLKINGRLIALEGGASNIFSPDEIMIKTYDTVLPN</sequence>
<dbReference type="InterPro" id="IPR013216">
    <property type="entry name" value="Methyltransf_11"/>
</dbReference>
<feature type="domain" description="Methyltransferase type 11" evidence="1">
    <location>
        <begin position="58"/>
        <end position="163"/>
    </location>
</feature>
<dbReference type="EMBL" id="CAJOAZ010024301">
    <property type="protein sequence ID" value="CAF4383422.1"/>
    <property type="molecule type" value="Genomic_DNA"/>
</dbReference>
<dbReference type="InterPro" id="IPR029063">
    <property type="entry name" value="SAM-dependent_MTases_sf"/>
</dbReference>
<dbReference type="CDD" id="cd02440">
    <property type="entry name" value="AdoMet_MTases"/>
    <property type="match status" value="1"/>
</dbReference>